<name>A0ABR8GRF0_9CYAN</name>
<accession>A0ABR8GRF0</accession>
<dbReference type="SMART" id="SM00317">
    <property type="entry name" value="SET"/>
    <property type="match status" value="1"/>
</dbReference>
<evidence type="ECO:0000313" key="2">
    <source>
        <dbReference type="EMBL" id="MBD2605967.1"/>
    </source>
</evidence>
<dbReference type="RefSeq" id="WP_051502949.1">
    <property type="nucleotide sequence ID" value="NZ_JACJTA010000032.1"/>
</dbReference>
<sequence length="176" mass="19958">MLCIKTEIRESNIPNAGKGLFSLEFVPKGSIVFIPITGFPIDNIVLEKQYQEELKTENYFPMNAGMRWGGDYFLYCSKIAHNADYINHANNPNLLPCLGFFFALQDINCGDELTLDYRYIGFAEEIPIITDNQEEIVCLSGKEALLQSAKKLISLLNEVDDIYCFDLPIQKLTEEG</sequence>
<dbReference type="InterPro" id="IPR001214">
    <property type="entry name" value="SET_dom"/>
</dbReference>
<feature type="domain" description="SET" evidence="1">
    <location>
        <begin position="4"/>
        <end position="118"/>
    </location>
</feature>
<comment type="caution">
    <text evidence="2">The sequence shown here is derived from an EMBL/GenBank/DDBJ whole genome shotgun (WGS) entry which is preliminary data.</text>
</comment>
<dbReference type="Proteomes" id="UP000660380">
    <property type="component" value="Unassembled WGS sequence"/>
</dbReference>
<protein>
    <submittedName>
        <fullName evidence="2">SET domain-containing protein-lysine N-methyltransferase</fullName>
    </submittedName>
</protein>
<evidence type="ECO:0000313" key="3">
    <source>
        <dbReference type="Proteomes" id="UP000660380"/>
    </source>
</evidence>
<dbReference type="Pfam" id="PF00856">
    <property type="entry name" value="SET"/>
    <property type="match status" value="1"/>
</dbReference>
<evidence type="ECO:0000259" key="1">
    <source>
        <dbReference type="PROSITE" id="PS50280"/>
    </source>
</evidence>
<reference evidence="2 3" key="1">
    <citation type="journal article" date="2020" name="ISME J.">
        <title>Comparative genomics reveals insights into cyanobacterial evolution and habitat adaptation.</title>
        <authorList>
            <person name="Chen M.Y."/>
            <person name="Teng W.K."/>
            <person name="Zhao L."/>
            <person name="Hu C.X."/>
            <person name="Zhou Y.K."/>
            <person name="Han B.P."/>
            <person name="Song L.R."/>
            <person name="Shu W.S."/>
        </authorList>
    </citation>
    <scope>NUCLEOTIDE SEQUENCE [LARGE SCALE GENOMIC DNA]</scope>
    <source>
        <strain evidence="2 3">FACHB-248</strain>
    </source>
</reference>
<dbReference type="Gene3D" id="2.170.270.10">
    <property type="entry name" value="SET domain"/>
    <property type="match status" value="1"/>
</dbReference>
<keyword evidence="3" id="KW-1185">Reference proteome</keyword>
<dbReference type="InterPro" id="IPR046341">
    <property type="entry name" value="SET_dom_sf"/>
</dbReference>
<dbReference type="EMBL" id="JACJTA010000032">
    <property type="protein sequence ID" value="MBD2605967.1"/>
    <property type="molecule type" value="Genomic_DNA"/>
</dbReference>
<gene>
    <name evidence="2" type="ORF">H6G81_15915</name>
</gene>
<organism evidence="2 3">
    <name type="scientific">Scytonema hofmannii FACHB-248</name>
    <dbReference type="NCBI Taxonomy" id="1842502"/>
    <lineage>
        <taxon>Bacteria</taxon>
        <taxon>Bacillati</taxon>
        <taxon>Cyanobacteriota</taxon>
        <taxon>Cyanophyceae</taxon>
        <taxon>Nostocales</taxon>
        <taxon>Scytonemataceae</taxon>
        <taxon>Scytonema</taxon>
    </lineage>
</organism>
<dbReference type="SUPFAM" id="SSF82199">
    <property type="entry name" value="SET domain"/>
    <property type="match status" value="1"/>
</dbReference>
<proteinExistence type="predicted"/>
<dbReference type="CDD" id="cd08161">
    <property type="entry name" value="SET"/>
    <property type="match status" value="1"/>
</dbReference>
<dbReference type="PROSITE" id="PS50280">
    <property type="entry name" value="SET"/>
    <property type="match status" value="1"/>
</dbReference>